<sequence>MKLAILFPGIGYHTDKPLLYYSKKILKNMDYEIKEIHFENLDFDLNKSKDEAYKQAKDQIHKFDLKAYDSILFISKSIGTYCAAKLAHEYKLTANIYFTPLDFTLEYLQQKDLVYSGTQDQWANFDKIEHYCIHHLIEFHSIVDGNHSLETGNIQTDIENLKQIMYRVETFIHSL</sequence>
<protein>
    <recommendedName>
        <fullName evidence="3">Alpha/beta hydrolase</fullName>
    </recommendedName>
</protein>
<evidence type="ECO:0000313" key="1">
    <source>
        <dbReference type="EMBL" id="RGS45202.1"/>
    </source>
</evidence>
<evidence type="ECO:0000313" key="2">
    <source>
        <dbReference type="Proteomes" id="UP000285274"/>
    </source>
</evidence>
<dbReference type="RefSeq" id="WP_118320319.1">
    <property type="nucleotide sequence ID" value="NZ_CAUCEU010000033.1"/>
</dbReference>
<dbReference type="Gene3D" id="3.40.50.1820">
    <property type="entry name" value="alpha/beta hydrolase"/>
    <property type="match status" value="1"/>
</dbReference>
<accession>A0A412IYQ3</accession>
<organism evidence="1 2">
    <name type="scientific">Holdemanella biformis</name>
    <dbReference type="NCBI Taxonomy" id="1735"/>
    <lineage>
        <taxon>Bacteria</taxon>
        <taxon>Bacillati</taxon>
        <taxon>Bacillota</taxon>
        <taxon>Erysipelotrichia</taxon>
        <taxon>Erysipelotrichales</taxon>
        <taxon>Erysipelotrichaceae</taxon>
        <taxon>Holdemanella</taxon>
    </lineage>
</organism>
<evidence type="ECO:0008006" key="3">
    <source>
        <dbReference type="Google" id="ProtNLM"/>
    </source>
</evidence>
<dbReference type="Proteomes" id="UP000285274">
    <property type="component" value="Unassembled WGS sequence"/>
</dbReference>
<reference evidence="1 2" key="1">
    <citation type="submission" date="2018-08" db="EMBL/GenBank/DDBJ databases">
        <title>A genome reference for cultivated species of the human gut microbiota.</title>
        <authorList>
            <person name="Zou Y."/>
            <person name="Xue W."/>
            <person name="Luo G."/>
        </authorList>
    </citation>
    <scope>NUCLEOTIDE SEQUENCE [LARGE SCALE GENOMIC DNA]</scope>
    <source>
        <strain evidence="1 2">AF22-10AC</strain>
    </source>
</reference>
<proteinExistence type="predicted"/>
<dbReference type="AlphaFoldDB" id="A0A412IYQ3"/>
<name>A0A412IYQ3_9FIRM</name>
<gene>
    <name evidence="1" type="ORF">DWX92_08710</name>
</gene>
<comment type="caution">
    <text evidence="1">The sequence shown here is derived from an EMBL/GenBank/DDBJ whole genome shotgun (WGS) entry which is preliminary data.</text>
</comment>
<dbReference type="EMBL" id="QRVM01000042">
    <property type="protein sequence ID" value="RGS45202.1"/>
    <property type="molecule type" value="Genomic_DNA"/>
</dbReference>
<dbReference type="InterPro" id="IPR029058">
    <property type="entry name" value="AB_hydrolase_fold"/>
</dbReference>